<evidence type="ECO:0008006" key="3">
    <source>
        <dbReference type="Google" id="ProtNLM"/>
    </source>
</evidence>
<organism evidence="1 2">
    <name type="scientific">Cystobacter ferrugineus</name>
    <dbReference type="NCBI Taxonomy" id="83449"/>
    <lineage>
        <taxon>Bacteria</taxon>
        <taxon>Pseudomonadati</taxon>
        <taxon>Myxococcota</taxon>
        <taxon>Myxococcia</taxon>
        <taxon>Myxococcales</taxon>
        <taxon>Cystobacterineae</taxon>
        <taxon>Archangiaceae</taxon>
        <taxon>Cystobacter</taxon>
    </lineage>
</organism>
<dbReference type="RefSeq" id="WP_071902320.1">
    <property type="nucleotide sequence ID" value="NZ_MPIN01000010.1"/>
</dbReference>
<dbReference type="EMBL" id="MPIN01000010">
    <property type="protein sequence ID" value="OJH36434.1"/>
    <property type="molecule type" value="Genomic_DNA"/>
</dbReference>
<dbReference type="STRING" id="83449.BON30_32210"/>
<evidence type="ECO:0000313" key="1">
    <source>
        <dbReference type="EMBL" id="OJH36434.1"/>
    </source>
</evidence>
<dbReference type="Proteomes" id="UP000182229">
    <property type="component" value="Unassembled WGS sequence"/>
</dbReference>
<proteinExistence type="predicted"/>
<reference evidence="2" key="1">
    <citation type="submission" date="2016-11" db="EMBL/GenBank/DDBJ databases">
        <authorList>
            <person name="Shukria A."/>
            <person name="Stevens D.C."/>
        </authorList>
    </citation>
    <scope>NUCLEOTIDE SEQUENCE [LARGE SCALE GENOMIC DNA]</scope>
    <source>
        <strain evidence="2">Cbfe23</strain>
    </source>
</reference>
<dbReference type="OrthoDB" id="5523450at2"/>
<evidence type="ECO:0000313" key="2">
    <source>
        <dbReference type="Proteomes" id="UP000182229"/>
    </source>
</evidence>
<gene>
    <name evidence="1" type="ORF">BON30_32210</name>
</gene>
<comment type="caution">
    <text evidence="1">The sequence shown here is derived from an EMBL/GenBank/DDBJ whole genome shotgun (WGS) entry which is preliminary data.</text>
</comment>
<accession>A0A1L9B2F8</accession>
<dbReference type="AlphaFoldDB" id="A0A1L9B2F8"/>
<keyword evidence="2" id="KW-1185">Reference proteome</keyword>
<reference evidence="1 2" key="2">
    <citation type="submission" date="2016-12" db="EMBL/GenBank/DDBJ databases">
        <title>Draft Genome Sequence of Cystobacter ferrugineus Strain Cbfe23.</title>
        <authorList>
            <person name="Akbar S."/>
            <person name="Dowd S.E."/>
            <person name="Stevens D.C."/>
        </authorList>
    </citation>
    <scope>NUCLEOTIDE SEQUENCE [LARGE SCALE GENOMIC DNA]</scope>
    <source>
        <strain evidence="1 2">Cbfe23</strain>
    </source>
</reference>
<sequence>MDSLGNVVFEDQEIENERLELTDKKANYILGPNLTLRNCTLVLKVSARRLSLKQPRFIDCTFEVKQELKNYQSWVAASLKGCRFKGRLTGCDFGLWPEYMSLPWYQHGSIEDCDFTEAWMDGCRIMGCDPSTLRFPKWPCFTFLDPIGRASELSSVRWPGRFGRVTVEELHTQPAPTRSLTYHAPSVAKRMETTPEELRAVIEKFDCIVY</sequence>
<name>A0A1L9B2F8_9BACT</name>
<protein>
    <recommendedName>
        <fullName evidence="3">Pentapeptide repeat-containing protein</fullName>
    </recommendedName>
</protein>